<dbReference type="Pfam" id="PF00324">
    <property type="entry name" value="AA_permease"/>
    <property type="match status" value="1"/>
</dbReference>
<dbReference type="PIRSF" id="PIRSF006060">
    <property type="entry name" value="AA_transporter"/>
    <property type="match status" value="1"/>
</dbReference>
<keyword evidence="4 9" id="KW-0812">Transmembrane</keyword>
<comment type="subcellular location">
    <subcellularLocation>
        <location evidence="1">Membrane</location>
        <topology evidence="1">Multi-pass membrane protein</topology>
    </subcellularLocation>
</comment>
<feature type="transmembrane region" description="Helical" evidence="9">
    <location>
        <begin position="257"/>
        <end position="274"/>
    </location>
</feature>
<keyword evidence="5" id="KW-0029">Amino-acid transport</keyword>
<dbReference type="EMBL" id="CADCVE010000010">
    <property type="protein sequence ID" value="CAA9441366.1"/>
    <property type="molecule type" value="Genomic_DNA"/>
</dbReference>
<evidence type="ECO:0000259" key="10">
    <source>
        <dbReference type="Pfam" id="PF00324"/>
    </source>
</evidence>
<feature type="transmembrane region" description="Helical" evidence="9">
    <location>
        <begin position="33"/>
        <end position="52"/>
    </location>
</feature>
<evidence type="ECO:0000313" key="11">
    <source>
        <dbReference type="EMBL" id="CAA9441366.1"/>
    </source>
</evidence>
<reference evidence="11" key="1">
    <citation type="submission" date="2020-02" db="EMBL/GenBank/DDBJ databases">
        <authorList>
            <person name="Meier V. D."/>
        </authorList>
    </citation>
    <scope>NUCLEOTIDE SEQUENCE</scope>
    <source>
        <strain evidence="11">AVDCRST_MAG28</strain>
    </source>
</reference>
<feature type="transmembrane region" description="Helical" evidence="9">
    <location>
        <begin position="168"/>
        <end position="190"/>
    </location>
</feature>
<keyword evidence="3" id="KW-0813">Transport</keyword>
<feature type="transmembrane region" description="Helical" evidence="9">
    <location>
        <begin position="98"/>
        <end position="124"/>
    </location>
</feature>
<feature type="transmembrane region" description="Helical" evidence="9">
    <location>
        <begin position="294"/>
        <end position="317"/>
    </location>
</feature>
<dbReference type="PANTHER" id="PTHR43495:SF5">
    <property type="entry name" value="GAMMA-AMINOBUTYRIC ACID PERMEASE"/>
    <property type="match status" value="1"/>
</dbReference>
<dbReference type="Gene3D" id="1.20.1740.10">
    <property type="entry name" value="Amino acid/polyamine transporter I"/>
    <property type="match status" value="1"/>
</dbReference>
<feature type="transmembrane region" description="Helical" evidence="9">
    <location>
        <begin position="369"/>
        <end position="390"/>
    </location>
</feature>
<evidence type="ECO:0000256" key="9">
    <source>
        <dbReference type="SAM" id="Phobius"/>
    </source>
</evidence>
<proteinExistence type="inferred from homology"/>
<gene>
    <name evidence="11" type="ORF">AVDCRST_MAG28-425</name>
</gene>
<evidence type="ECO:0000256" key="3">
    <source>
        <dbReference type="ARBA" id="ARBA00022448"/>
    </source>
</evidence>
<evidence type="ECO:0000256" key="4">
    <source>
        <dbReference type="ARBA" id="ARBA00022692"/>
    </source>
</evidence>
<dbReference type="InterPro" id="IPR004841">
    <property type="entry name" value="AA-permease/SLC12A_dom"/>
</dbReference>
<organism evidence="11">
    <name type="scientific">uncultured Rubrobacteraceae bacterium</name>
    <dbReference type="NCBI Taxonomy" id="349277"/>
    <lineage>
        <taxon>Bacteria</taxon>
        <taxon>Bacillati</taxon>
        <taxon>Actinomycetota</taxon>
        <taxon>Rubrobacteria</taxon>
        <taxon>Rubrobacterales</taxon>
        <taxon>Rubrobacteraceae</taxon>
        <taxon>environmental samples</taxon>
    </lineage>
</organism>
<feature type="region of interest" description="Disordered" evidence="8">
    <location>
        <begin position="1"/>
        <end position="22"/>
    </location>
</feature>
<feature type="domain" description="Amino acid permease/ SLC12A" evidence="10">
    <location>
        <begin position="30"/>
        <end position="456"/>
    </location>
</feature>
<sequence>MQQQNEQQQNEQQENEQQESELQRGLRRRHMSMIALGGVIGAGLFVGSGVVMNSTGPAAIISFMITGVLVVLVMRMLGEMAVAAPAVGGFYEYSRMAMGNMAGFLTGWMYWYFWVIVVALEAVAGAKLMQYWLPDVPSWVFTLLLLVIFTLTNLLSVRNYGEFEFWFASIKVAAIVVFLFLGALYVLGLWPEASSGFSNLTANGGFMPNGIGPVLAGAVAATGFYFGAEIVTIAAAESDEPERAVAKATNSVITRVLIFYVGSVALVLLILPWNDAELMATPYVSALDTLGIPGASQLMNAVVLTAVLSALNSGLYVSSRMLMALARKGDAPQGFTRLAGNGVPVRAILLGTLFGYVAVVMSYVSPETVFAFLVQSYGTVAIFVYILIAFSQLRLRRRLERDNPERLTMKMWAYPYLTYLTILGMLVIVSAMAFIPEQQGPLLFGVVSLAVLLLIYLPRLLWGRKVAESTTTMPAGSIR</sequence>
<protein>
    <submittedName>
        <fullName evidence="11">Gamma-aminobutyrate (GABA) permease @ L-arginine permease</fullName>
    </submittedName>
</protein>
<dbReference type="GO" id="GO:0006865">
    <property type="term" value="P:amino acid transport"/>
    <property type="evidence" value="ECO:0007669"/>
    <property type="project" value="UniProtKB-KW"/>
</dbReference>
<keyword evidence="7 9" id="KW-0472">Membrane</keyword>
<evidence type="ECO:0000256" key="1">
    <source>
        <dbReference type="ARBA" id="ARBA00004141"/>
    </source>
</evidence>
<feature type="transmembrane region" description="Helical" evidence="9">
    <location>
        <begin position="338"/>
        <end position="363"/>
    </location>
</feature>
<evidence type="ECO:0000256" key="2">
    <source>
        <dbReference type="ARBA" id="ARBA00008583"/>
    </source>
</evidence>
<dbReference type="GO" id="GO:0016020">
    <property type="term" value="C:membrane"/>
    <property type="evidence" value="ECO:0007669"/>
    <property type="project" value="UniProtKB-SubCell"/>
</dbReference>
<name>A0A6J4QI64_9ACTN</name>
<feature type="transmembrane region" description="Helical" evidence="9">
    <location>
        <begin position="441"/>
        <end position="462"/>
    </location>
</feature>
<feature type="transmembrane region" description="Helical" evidence="9">
    <location>
        <begin position="136"/>
        <end position="156"/>
    </location>
</feature>
<dbReference type="PROSITE" id="PS00218">
    <property type="entry name" value="AMINO_ACID_PERMEASE_1"/>
    <property type="match status" value="1"/>
</dbReference>
<feature type="transmembrane region" description="Helical" evidence="9">
    <location>
        <begin position="411"/>
        <end position="435"/>
    </location>
</feature>
<dbReference type="InterPro" id="IPR004840">
    <property type="entry name" value="Amino_acid_permease_CS"/>
</dbReference>
<dbReference type="FunFam" id="1.20.1740.10:FF:000001">
    <property type="entry name" value="Amino acid permease"/>
    <property type="match status" value="1"/>
</dbReference>
<dbReference type="AlphaFoldDB" id="A0A6J4QI64"/>
<feature type="transmembrane region" description="Helical" evidence="9">
    <location>
        <begin position="210"/>
        <end position="236"/>
    </location>
</feature>
<keyword evidence="6 9" id="KW-1133">Transmembrane helix</keyword>
<dbReference type="GO" id="GO:0055085">
    <property type="term" value="P:transmembrane transport"/>
    <property type="evidence" value="ECO:0007669"/>
    <property type="project" value="InterPro"/>
</dbReference>
<feature type="transmembrane region" description="Helical" evidence="9">
    <location>
        <begin position="58"/>
        <end position="77"/>
    </location>
</feature>
<evidence type="ECO:0000256" key="7">
    <source>
        <dbReference type="ARBA" id="ARBA00023136"/>
    </source>
</evidence>
<dbReference type="PANTHER" id="PTHR43495">
    <property type="entry name" value="GABA PERMEASE"/>
    <property type="match status" value="1"/>
</dbReference>
<comment type="similarity">
    <text evidence="2">Belongs to the amino acid-polyamine-organocation (APC) superfamily. Amino acid transporter (AAT) (TC 2.A.3.1) family.</text>
</comment>
<evidence type="ECO:0000256" key="6">
    <source>
        <dbReference type="ARBA" id="ARBA00022989"/>
    </source>
</evidence>
<evidence type="ECO:0000256" key="8">
    <source>
        <dbReference type="SAM" id="MobiDB-lite"/>
    </source>
</evidence>
<accession>A0A6J4QI64</accession>
<feature type="compositionally biased region" description="Low complexity" evidence="8">
    <location>
        <begin position="1"/>
        <end position="12"/>
    </location>
</feature>
<evidence type="ECO:0000256" key="5">
    <source>
        <dbReference type="ARBA" id="ARBA00022970"/>
    </source>
</evidence>